<dbReference type="Pfam" id="PF07719">
    <property type="entry name" value="TPR_2"/>
    <property type="match status" value="1"/>
</dbReference>
<proteinExistence type="inferred from homology"/>
<evidence type="ECO:0000256" key="2">
    <source>
        <dbReference type="ARBA" id="ARBA00022737"/>
    </source>
</evidence>
<feature type="compositionally biased region" description="Polar residues" evidence="5">
    <location>
        <begin position="1"/>
        <end position="10"/>
    </location>
</feature>
<sequence>MNVNPMFQNSAHRDVLGAPIPDTESSQRGLLEELKNRGRSAVGGKAWPDAQLLYEKAIQVVDALDSSATPNERAILHSNLSLVLAKMGKFKEAKTSAQQATEVDRTYVKGWWRLGQAMSSLKDFEGAVEAMEKAMLLDPNNKALTKELNKLREEAANAANKMEEDEKENGPKTEPAPPRSEIYKPKPNTAKPNTTATATTATTSKPTGSTSSTTTPMAVDEDDKNLFSKSDQVRGYKIVNGKKTSYFHNELSEEAKQLIGDIAPKKIDPASAAPAPAATGDKSSWNHAGTWEERDVTGWAKESLQQFLLKATYTFPASSPAPGAIARIESVKKIDGHASFATVRSKKKYIYEFAVTGVEWTLDLPDGNIDAVKGKLNFPDIDGTCELGEGYDVTNFEITAIEEQSLRPVVDRFVHRSGLRDALHQAIDDWVRHFREKY</sequence>
<evidence type="ECO:0000256" key="4">
    <source>
        <dbReference type="PROSITE-ProRule" id="PRU00339"/>
    </source>
</evidence>
<feature type="domain" description="Activator of Hsp90 ATPase AHSA1-like N-terminal" evidence="6">
    <location>
        <begin position="293"/>
        <end position="437"/>
    </location>
</feature>
<dbReference type="Pfam" id="PF09229">
    <property type="entry name" value="Aha1_N"/>
    <property type="match status" value="1"/>
</dbReference>
<dbReference type="SMART" id="SM01000">
    <property type="entry name" value="Aha1_N"/>
    <property type="match status" value="1"/>
</dbReference>
<organism evidence="7 8">
    <name type="scientific">Seminavis robusta</name>
    <dbReference type="NCBI Taxonomy" id="568900"/>
    <lineage>
        <taxon>Eukaryota</taxon>
        <taxon>Sar</taxon>
        <taxon>Stramenopiles</taxon>
        <taxon>Ochrophyta</taxon>
        <taxon>Bacillariophyta</taxon>
        <taxon>Bacillariophyceae</taxon>
        <taxon>Bacillariophycidae</taxon>
        <taxon>Naviculales</taxon>
        <taxon>Naviculaceae</taxon>
        <taxon>Seminavis</taxon>
    </lineage>
</organism>
<evidence type="ECO:0000256" key="3">
    <source>
        <dbReference type="ARBA" id="ARBA00022803"/>
    </source>
</evidence>
<dbReference type="GO" id="GO:0001671">
    <property type="term" value="F:ATPase activator activity"/>
    <property type="evidence" value="ECO:0007669"/>
    <property type="project" value="InterPro"/>
</dbReference>
<evidence type="ECO:0000259" key="6">
    <source>
        <dbReference type="SMART" id="SM01000"/>
    </source>
</evidence>
<dbReference type="EMBL" id="CAICTM010002998">
    <property type="protein sequence ID" value="CAB9530710.1"/>
    <property type="molecule type" value="Genomic_DNA"/>
</dbReference>
<evidence type="ECO:0000256" key="5">
    <source>
        <dbReference type="SAM" id="MobiDB-lite"/>
    </source>
</evidence>
<dbReference type="InterPro" id="IPR019734">
    <property type="entry name" value="TPR_rpt"/>
</dbReference>
<protein>
    <submittedName>
        <fullName evidence="7">Activator of Hsp90 ATPase, N-terminal</fullName>
    </submittedName>
</protein>
<evidence type="ECO:0000313" key="7">
    <source>
        <dbReference type="EMBL" id="CAB9530710.1"/>
    </source>
</evidence>
<evidence type="ECO:0000313" key="8">
    <source>
        <dbReference type="Proteomes" id="UP001153069"/>
    </source>
</evidence>
<accession>A0A9N8HZM8</accession>
<dbReference type="InterPro" id="IPR036338">
    <property type="entry name" value="Aha1"/>
</dbReference>
<dbReference type="SUPFAM" id="SSF103111">
    <property type="entry name" value="Activator of Hsp90 ATPase, Aha1"/>
    <property type="match status" value="1"/>
</dbReference>
<dbReference type="PANTHER" id="PTHR22904:SF523">
    <property type="entry name" value="STRESS-INDUCED-PHOSPHOPROTEIN 1"/>
    <property type="match status" value="1"/>
</dbReference>
<comment type="caution">
    <text evidence="7">The sequence shown here is derived from an EMBL/GenBank/DDBJ whole genome shotgun (WGS) entry which is preliminary data.</text>
</comment>
<dbReference type="InterPro" id="IPR013105">
    <property type="entry name" value="TPR_2"/>
</dbReference>
<feature type="compositionally biased region" description="Low complexity" evidence="5">
    <location>
        <begin position="185"/>
        <end position="215"/>
    </location>
</feature>
<dbReference type="Gene3D" id="1.25.40.10">
    <property type="entry name" value="Tetratricopeptide repeat domain"/>
    <property type="match status" value="1"/>
</dbReference>
<dbReference type="SUPFAM" id="SSF48452">
    <property type="entry name" value="TPR-like"/>
    <property type="match status" value="1"/>
</dbReference>
<dbReference type="InterPro" id="IPR015310">
    <property type="entry name" value="AHSA1-like_N"/>
</dbReference>
<feature type="compositionally biased region" description="Basic and acidic residues" evidence="5">
    <location>
        <begin position="156"/>
        <end position="171"/>
    </location>
</feature>
<feature type="region of interest" description="Disordered" evidence="5">
    <location>
        <begin position="156"/>
        <end position="220"/>
    </location>
</feature>
<dbReference type="AlphaFoldDB" id="A0A9N8HZM8"/>
<dbReference type="InterPro" id="IPR011990">
    <property type="entry name" value="TPR-like_helical_dom_sf"/>
</dbReference>
<evidence type="ECO:0000256" key="1">
    <source>
        <dbReference type="ARBA" id="ARBA00006817"/>
    </source>
</evidence>
<dbReference type="Gene3D" id="3.15.10.20">
    <property type="entry name" value="Activator of Hsp90 ATPase Aha1, N-terminal domain"/>
    <property type="match status" value="1"/>
</dbReference>
<dbReference type="GO" id="GO:0051087">
    <property type="term" value="F:protein-folding chaperone binding"/>
    <property type="evidence" value="ECO:0007669"/>
    <property type="project" value="InterPro"/>
</dbReference>
<dbReference type="SMART" id="SM00028">
    <property type="entry name" value="TPR"/>
    <property type="match status" value="3"/>
</dbReference>
<dbReference type="Pfam" id="PF13181">
    <property type="entry name" value="TPR_8"/>
    <property type="match status" value="1"/>
</dbReference>
<gene>
    <name evidence="7" type="ORF">SEMRO_3000_G341940.1</name>
</gene>
<comment type="similarity">
    <text evidence="1">Belongs to the AHA1 family.</text>
</comment>
<name>A0A9N8HZM8_9STRA</name>
<keyword evidence="3 4" id="KW-0802">TPR repeat</keyword>
<feature type="region of interest" description="Disordered" evidence="5">
    <location>
        <begin position="1"/>
        <end position="24"/>
    </location>
</feature>
<dbReference type="Proteomes" id="UP001153069">
    <property type="component" value="Unassembled WGS sequence"/>
</dbReference>
<keyword evidence="8" id="KW-1185">Reference proteome</keyword>
<reference evidence="7" key="1">
    <citation type="submission" date="2020-06" db="EMBL/GenBank/DDBJ databases">
        <authorList>
            <consortium name="Plant Systems Biology data submission"/>
        </authorList>
    </citation>
    <scope>NUCLEOTIDE SEQUENCE</scope>
    <source>
        <strain evidence="7">D6</strain>
    </source>
</reference>
<dbReference type="PANTHER" id="PTHR22904">
    <property type="entry name" value="TPR REPEAT CONTAINING PROTEIN"/>
    <property type="match status" value="1"/>
</dbReference>
<feature type="repeat" description="TPR" evidence="4">
    <location>
        <begin position="108"/>
        <end position="141"/>
    </location>
</feature>
<dbReference type="GO" id="GO:0051879">
    <property type="term" value="F:Hsp90 protein binding"/>
    <property type="evidence" value="ECO:0007669"/>
    <property type="project" value="TreeGrafter"/>
</dbReference>
<dbReference type="OrthoDB" id="298012at2759"/>
<keyword evidence="2" id="KW-0677">Repeat</keyword>
<dbReference type="PROSITE" id="PS50005">
    <property type="entry name" value="TPR"/>
    <property type="match status" value="1"/>
</dbReference>